<name>A0AAV9D007_ACOCL</name>
<sequence>MTKKLLQSLTFHSKTANPLSSPLQLLLRLSQTLFSTMDGPSREHGFSRPEMNSTILAGTVDPYERHIFLCHRSPEHWPSHIELPPDADPLPSRLASAIKARKDDILKKIRLTFCEGLDAQVLIFPDMVKYDGVGVSDVGDFVDQVMVRKEGKWYSGEPPEKLTGCHVFVCCHGSRDVRCGVCGPELVQRLKEEIAAEGMDDEVHVRACSHVGGHKYAGNLIIFGPCGGVAIAGHWYGYVTPDDVPVLVNEHIRKGKIVHRLWRGQMGLSVEQQKKILEESLQETKDSIDMNGKEGIENGGSVDKVTNPESGCCQGVDGFTCCRQMSVEEKVGPLEIKTEVSDVAESGENKHEVSWKKGLKSISSWMEKLQNGETLAAIAVAGAVASVAMAYSFNRRSS</sequence>
<reference evidence="2" key="1">
    <citation type="journal article" date="2023" name="Nat. Commun.">
        <title>Diploid and tetraploid genomes of Acorus and the evolution of monocots.</title>
        <authorList>
            <person name="Ma L."/>
            <person name="Liu K.W."/>
            <person name="Li Z."/>
            <person name="Hsiao Y.Y."/>
            <person name="Qi Y."/>
            <person name="Fu T."/>
            <person name="Tang G.D."/>
            <person name="Zhang D."/>
            <person name="Sun W.H."/>
            <person name="Liu D.K."/>
            <person name="Li Y."/>
            <person name="Chen G.Z."/>
            <person name="Liu X.D."/>
            <person name="Liao X.Y."/>
            <person name="Jiang Y.T."/>
            <person name="Yu X."/>
            <person name="Hao Y."/>
            <person name="Huang J."/>
            <person name="Zhao X.W."/>
            <person name="Ke S."/>
            <person name="Chen Y.Y."/>
            <person name="Wu W.L."/>
            <person name="Hsu J.L."/>
            <person name="Lin Y.F."/>
            <person name="Huang M.D."/>
            <person name="Li C.Y."/>
            <person name="Huang L."/>
            <person name="Wang Z.W."/>
            <person name="Zhao X."/>
            <person name="Zhong W.Y."/>
            <person name="Peng D.H."/>
            <person name="Ahmad S."/>
            <person name="Lan S."/>
            <person name="Zhang J.S."/>
            <person name="Tsai W.C."/>
            <person name="Van de Peer Y."/>
            <person name="Liu Z.J."/>
        </authorList>
    </citation>
    <scope>NUCLEOTIDE SEQUENCE</scope>
    <source>
        <strain evidence="2">CP</strain>
    </source>
</reference>
<keyword evidence="1" id="KW-1133">Transmembrane helix</keyword>
<comment type="caution">
    <text evidence="2">The sequence shown here is derived from an EMBL/GenBank/DDBJ whole genome shotgun (WGS) entry which is preliminary data.</text>
</comment>
<dbReference type="EMBL" id="JAUJYO010000016">
    <property type="protein sequence ID" value="KAK1294089.1"/>
    <property type="molecule type" value="Genomic_DNA"/>
</dbReference>
<dbReference type="PANTHER" id="PTHR31902">
    <property type="entry name" value="ACTIN PATCHES DISTAL PROTEIN 1"/>
    <property type="match status" value="1"/>
</dbReference>
<reference evidence="2" key="2">
    <citation type="submission" date="2023-06" db="EMBL/GenBank/DDBJ databases">
        <authorList>
            <person name="Ma L."/>
            <person name="Liu K.-W."/>
            <person name="Li Z."/>
            <person name="Hsiao Y.-Y."/>
            <person name="Qi Y."/>
            <person name="Fu T."/>
            <person name="Tang G."/>
            <person name="Zhang D."/>
            <person name="Sun W.-H."/>
            <person name="Liu D.-K."/>
            <person name="Li Y."/>
            <person name="Chen G.-Z."/>
            <person name="Liu X.-D."/>
            <person name="Liao X.-Y."/>
            <person name="Jiang Y.-T."/>
            <person name="Yu X."/>
            <person name="Hao Y."/>
            <person name="Huang J."/>
            <person name="Zhao X.-W."/>
            <person name="Ke S."/>
            <person name="Chen Y.-Y."/>
            <person name="Wu W.-L."/>
            <person name="Hsu J.-L."/>
            <person name="Lin Y.-F."/>
            <person name="Huang M.-D."/>
            <person name="Li C.-Y."/>
            <person name="Huang L."/>
            <person name="Wang Z.-W."/>
            <person name="Zhao X."/>
            <person name="Zhong W.-Y."/>
            <person name="Peng D.-H."/>
            <person name="Ahmad S."/>
            <person name="Lan S."/>
            <person name="Zhang J.-S."/>
            <person name="Tsai W.-C."/>
            <person name="Van De Peer Y."/>
            <person name="Liu Z.-J."/>
        </authorList>
    </citation>
    <scope>NUCLEOTIDE SEQUENCE</scope>
    <source>
        <strain evidence="2">CP</strain>
        <tissue evidence="2">Leaves</tissue>
    </source>
</reference>
<dbReference type="Pfam" id="PF06999">
    <property type="entry name" value="Suc_Fer-like"/>
    <property type="match status" value="1"/>
</dbReference>
<dbReference type="FunFam" id="3.40.30.10:FF:000213">
    <property type="entry name" value="APD1p protein"/>
    <property type="match status" value="1"/>
</dbReference>
<evidence type="ECO:0000313" key="2">
    <source>
        <dbReference type="EMBL" id="KAK1294089.1"/>
    </source>
</evidence>
<accession>A0AAV9D007</accession>
<keyword evidence="3" id="KW-1185">Reference proteome</keyword>
<evidence type="ECO:0000256" key="1">
    <source>
        <dbReference type="SAM" id="Phobius"/>
    </source>
</evidence>
<dbReference type="CDD" id="cd03062">
    <property type="entry name" value="TRX_Fd_Sucrase"/>
    <property type="match status" value="1"/>
</dbReference>
<dbReference type="SUPFAM" id="SSF52833">
    <property type="entry name" value="Thioredoxin-like"/>
    <property type="match status" value="1"/>
</dbReference>
<dbReference type="PANTHER" id="PTHR31902:SF10">
    <property type="entry name" value="SUCRASE_FERREDOXIN-LIKE FAMILY PROTEIN"/>
    <property type="match status" value="1"/>
</dbReference>
<dbReference type="AlphaFoldDB" id="A0AAV9D007"/>
<gene>
    <name evidence="2" type="ORF">QJS10_CPA16g00579</name>
</gene>
<feature type="transmembrane region" description="Helical" evidence="1">
    <location>
        <begin position="374"/>
        <end position="393"/>
    </location>
</feature>
<dbReference type="InterPro" id="IPR036249">
    <property type="entry name" value="Thioredoxin-like_sf"/>
</dbReference>
<keyword evidence="1" id="KW-0472">Membrane</keyword>
<organism evidence="2 3">
    <name type="scientific">Acorus calamus</name>
    <name type="common">Sweet flag</name>
    <dbReference type="NCBI Taxonomy" id="4465"/>
    <lineage>
        <taxon>Eukaryota</taxon>
        <taxon>Viridiplantae</taxon>
        <taxon>Streptophyta</taxon>
        <taxon>Embryophyta</taxon>
        <taxon>Tracheophyta</taxon>
        <taxon>Spermatophyta</taxon>
        <taxon>Magnoliopsida</taxon>
        <taxon>Liliopsida</taxon>
        <taxon>Acoraceae</taxon>
        <taxon>Acorus</taxon>
    </lineage>
</organism>
<protein>
    <recommendedName>
        <fullName evidence="4">Altered inheritance of mitochondria protein 32</fullName>
    </recommendedName>
</protein>
<keyword evidence="1" id="KW-0812">Transmembrane</keyword>
<dbReference type="Gene3D" id="3.40.30.10">
    <property type="entry name" value="Glutaredoxin"/>
    <property type="match status" value="1"/>
</dbReference>
<proteinExistence type="predicted"/>
<evidence type="ECO:0000313" key="3">
    <source>
        <dbReference type="Proteomes" id="UP001180020"/>
    </source>
</evidence>
<dbReference type="Proteomes" id="UP001180020">
    <property type="component" value="Unassembled WGS sequence"/>
</dbReference>
<dbReference type="InterPro" id="IPR009737">
    <property type="entry name" value="Aim32/Apd1-like"/>
</dbReference>
<evidence type="ECO:0008006" key="4">
    <source>
        <dbReference type="Google" id="ProtNLM"/>
    </source>
</evidence>